<feature type="region of interest" description="Disordered" evidence="2">
    <location>
        <begin position="148"/>
        <end position="257"/>
    </location>
</feature>
<evidence type="ECO:0000313" key="3">
    <source>
        <dbReference type="EMBL" id="CAI6339518.1"/>
    </source>
</evidence>
<feature type="compositionally biased region" description="Basic residues" evidence="2">
    <location>
        <begin position="314"/>
        <end position="323"/>
    </location>
</feature>
<feature type="compositionally biased region" description="Low complexity" evidence="2">
    <location>
        <begin position="185"/>
        <end position="197"/>
    </location>
</feature>
<evidence type="ECO:0000313" key="4">
    <source>
        <dbReference type="Proteomes" id="UP001152607"/>
    </source>
</evidence>
<protein>
    <recommendedName>
        <fullName evidence="5">Zn(2)-C6 fungal-type domain-containing protein</fullName>
    </recommendedName>
</protein>
<dbReference type="Proteomes" id="UP001152607">
    <property type="component" value="Unassembled WGS sequence"/>
</dbReference>
<accession>A0A9W4UMP0</accession>
<comment type="caution">
    <text evidence="3">The sequence shown here is derived from an EMBL/GenBank/DDBJ whole genome shotgun (WGS) entry which is preliminary data.</text>
</comment>
<feature type="compositionally biased region" description="Polar residues" evidence="2">
    <location>
        <begin position="204"/>
        <end position="218"/>
    </location>
</feature>
<feature type="region of interest" description="Disordered" evidence="2">
    <location>
        <begin position="1"/>
        <end position="30"/>
    </location>
</feature>
<dbReference type="EMBL" id="CAOQHR010000009">
    <property type="protein sequence ID" value="CAI6339518.1"/>
    <property type="molecule type" value="Genomic_DNA"/>
</dbReference>
<dbReference type="InterPro" id="IPR052973">
    <property type="entry name" value="Fungal_sec-metab_reg_TF"/>
</dbReference>
<dbReference type="GO" id="GO:0008270">
    <property type="term" value="F:zinc ion binding"/>
    <property type="evidence" value="ECO:0007669"/>
    <property type="project" value="InterPro"/>
</dbReference>
<feature type="compositionally biased region" description="Polar residues" evidence="2">
    <location>
        <begin position="13"/>
        <end position="25"/>
    </location>
</feature>
<evidence type="ECO:0000256" key="2">
    <source>
        <dbReference type="SAM" id="MobiDB-lite"/>
    </source>
</evidence>
<dbReference type="CDD" id="cd00067">
    <property type="entry name" value="GAL4"/>
    <property type="match status" value="1"/>
</dbReference>
<keyword evidence="4" id="KW-1185">Reference proteome</keyword>
<evidence type="ECO:0008006" key="5">
    <source>
        <dbReference type="Google" id="ProtNLM"/>
    </source>
</evidence>
<dbReference type="PANTHER" id="PTHR35392">
    <property type="entry name" value="ZN(II)2CYS6 TRANSCRIPTION FACTOR (EUROFUNG)-RELATED-RELATED"/>
    <property type="match status" value="1"/>
</dbReference>
<keyword evidence="1" id="KW-0539">Nucleus</keyword>
<sequence length="869" mass="98681">MDSRPAASKAEQSRANQTRPDQTIPPTRLASPRLTHPIIYRCASISSACSAPFLGPQALPADAAIPHRHPRCTQSIRTYKQPSKQTSQSGARDQPASMAASSQYHRGAPTPHDHLYANLATSWNSPNLFPRSLNRLASPVQRSFTNPYFDYSASSGPPDYLQHDHPPPHHHQHHQDHAHRHHQHQQQQQQNHHQSQPAWPTDYSRPQPTPSSTWSEPLTNEPFPPRHLSYDDSQGRPTDHRHEDPLSTTVNDLVTSPDAPLFPQQATLNSAPVARLLNYPNSDLQPSQPLSQSALGWVPDAVSDTSPAGAPHLQHQHHHHHHPSHDANSLSSDVVLPPHPGIEGQTWDMHGPGPNNTTSPVFDHISGVEPAWPHAEPQPEHLEYMAQHHPSISHSHQNYPPSRENRSRGAAPKKTLARVPAAFVERQEKNKVSKRKGPLPEASRQKTHQMRKEKRTCLRCRFYKSGCDGGDPCLKCLKTEGNARSFKLPCIRERLEDASLVRHCNGRSNQDEGEFLVYDWLSECQLYDMEILWNLPGYGPISTSQPMRITFRQYQPHRALLDPTTNVWSNTDGQIKVIEQPPYAVYDTASLIPLFERYFSQLQPAIENWIFDRVRHDEIALLTYNEVMRVRAKQSSETRGLLDLVMRIQCLSVVSQGYGTVWSNNIPGIQEVDFGKLGRSSYEAYDRRSRDRPLPGAINHQMDVAALKYLKKLERLCVKELSAQMFKSKIKPWYELFLALYVLFWNMEYIHRGANRYIISKNGTAIQTHVSSVVSTQIKKWDWAFQVLIHHWIAVLRGYMPFKLARENPEELREKGHLDAEGFEYVMKVASIFDQIGFGQSTSPFVGQPVTYDSLSSEWIKTLFKEAGA</sequence>
<proteinExistence type="predicted"/>
<feature type="compositionally biased region" description="Basic residues" evidence="2">
    <location>
        <begin position="168"/>
        <end position="184"/>
    </location>
</feature>
<dbReference type="AlphaFoldDB" id="A0A9W4UMP0"/>
<feature type="region of interest" description="Disordered" evidence="2">
    <location>
        <begin position="299"/>
        <end position="330"/>
    </location>
</feature>
<organism evidence="3 4">
    <name type="scientific">Periconia digitata</name>
    <dbReference type="NCBI Taxonomy" id="1303443"/>
    <lineage>
        <taxon>Eukaryota</taxon>
        <taxon>Fungi</taxon>
        <taxon>Dikarya</taxon>
        <taxon>Ascomycota</taxon>
        <taxon>Pezizomycotina</taxon>
        <taxon>Dothideomycetes</taxon>
        <taxon>Pleosporomycetidae</taxon>
        <taxon>Pleosporales</taxon>
        <taxon>Massarineae</taxon>
        <taxon>Periconiaceae</taxon>
        <taxon>Periconia</taxon>
    </lineage>
</organism>
<gene>
    <name evidence="3" type="ORF">PDIGIT_LOCUS12678</name>
</gene>
<evidence type="ECO:0000256" key="1">
    <source>
        <dbReference type="ARBA" id="ARBA00023242"/>
    </source>
</evidence>
<feature type="region of interest" description="Disordered" evidence="2">
    <location>
        <begin position="390"/>
        <end position="450"/>
    </location>
</feature>
<reference evidence="3" key="1">
    <citation type="submission" date="2023-01" db="EMBL/GenBank/DDBJ databases">
        <authorList>
            <person name="Van Ghelder C."/>
            <person name="Rancurel C."/>
        </authorList>
    </citation>
    <scope>NUCLEOTIDE SEQUENCE</scope>
    <source>
        <strain evidence="3">CNCM I-4278</strain>
    </source>
</reference>
<dbReference type="GO" id="GO:0000981">
    <property type="term" value="F:DNA-binding transcription factor activity, RNA polymerase II-specific"/>
    <property type="evidence" value="ECO:0007669"/>
    <property type="project" value="InterPro"/>
</dbReference>
<dbReference type="OrthoDB" id="5362630at2759"/>
<dbReference type="InterPro" id="IPR001138">
    <property type="entry name" value="Zn2Cys6_DnaBD"/>
</dbReference>
<feature type="compositionally biased region" description="Polar residues" evidence="2">
    <location>
        <begin position="76"/>
        <end position="91"/>
    </location>
</feature>
<feature type="compositionally biased region" description="Polar residues" evidence="2">
    <location>
        <begin position="390"/>
        <end position="400"/>
    </location>
</feature>
<feature type="region of interest" description="Disordered" evidence="2">
    <location>
        <begin position="76"/>
        <end position="113"/>
    </location>
</feature>
<name>A0A9W4UMP0_9PLEO</name>
<feature type="compositionally biased region" description="Basic and acidic residues" evidence="2">
    <location>
        <begin position="228"/>
        <end position="245"/>
    </location>
</feature>